<protein>
    <submittedName>
        <fullName evidence="3">Uncharacterized protein</fullName>
    </submittedName>
</protein>
<dbReference type="Gene3D" id="3.60.10.10">
    <property type="entry name" value="Endonuclease/exonuclease/phosphatase"/>
    <property type="match status" value="1"/>
</dbReference>
<proteinExistence type="predicted"/>
<dbReference type="InterPro" id="IPR005135">
    <property type="entry name" value="Endo/exonuclease/phosphatase"/>
</dbReference>
<reference evidence="3" key="1">
    <citation type="submission" date="2023-03" db="EMBL/GenBank/DDBJ databases">
        <title>Chromosome-scale reference genome and RAD-based genetic map of yellow starthistle (Centaurea solstitialis) reveal putative structural variation and QTLs associated with invader traits.</title>
        <authorList>
            <person name="Reatini B."/>
            <person name="Cang F.A."/>
            <person name="Jiang Q."/>
            <person name="Mckibben M.T.W."/>
            <person name="Barker M.S."/>
            <person name="Rieseberg L.H."/>
            <person name="Dlugosch K.M."/>
        </authorList>
    </citation>
    <scope>NUCLEOTIDE SEQUENCE</scope>
    <source>
        <strain evidence="3">CAN-66</strain>
        <tissue evidence="3">Leaf</tissue>
    </source>
</reference>
<evidence type="ECO:0000313" key="3">
    <source>
        <dbReference type="EMBL" id="KAJ9542726.1"/>
    </source>
</evidence>
<dbReference type="InterPro" id="IPR036691">
    <property type="entry name" value="Endo/exonu/phosph_ase_sf"/>
</dbReference>
<keyword evidence="4" id="KW-1185">Reference proteome</keyword>
<dbReference type="SUPFAM" id="SSF56219">
    <property type="entry name" value="DNase I-like"/>
    <property type="match status" value="1"/>
</dbReference>
<dbReference type="PANTHER" id="PTHR33116:SF78">
    <property type="entry name" value="OS12G0587133 PROTEIN"/>
    <property type="match status" value="1"/>
</dbReference>
<comment type="caution">
    <text evidence="3">The sequence shown here is derived from an EMBL/GenBank/DDBJ whole genome shotgun (WGS) entry which is preliminary data.</text>
</comment>
<organism evidence="3 4">
    <name type="scientific">Centaurea solstitialis</name>
    <name type="common">yellow star-thistle</name>
    <dbReference type="NCBI Taxonomy" id="347529"/>
    <lineage>
        <taxon>Eukaryota</taxon>
        <taxon>Viridiplantae</taxon>
        <taxon>Streptophyta</taxon>
        <taxon>Embryophyta</taxon>
        <taxon>Tracheophyta</taxon>
        <taxon>Spermatophyta</taxon>
        <taxon>Magnoliopsida</taxon>
        <taxon>eudicotyledons</taxon>
        <taxon>Gunneridae</taxon>
        <taxon>Pentapetalae</taxon>
        <taxon>asterids</taxon>
        <taxon>campanulids</taxon>
        <taxon>Asterales</taxon>
        <taxon>Asteraceae</taxon>
        <taxon>Carduoideae</taxon>
        <taxon>Cardueae</taxon>
        <taxon>Centaureinae</taxon>
        <taxon>Centaurea</taxon>
    </lineage>
</organism>
<dbReference type="PANTHER" id="PTHR33116">
    <property type="entry name" value="REVERSE TRANSCRIPTASE ZINC-BINDING DOMAIN-CONTAINING PROTEIN-RELATED-RELATED"/>
    <property type="match status" value="1"/>
</dbReference>
<dbReference type="Pfam" id="PF13966">
    <property type="entry name" value="zf-RVT"/>
    <property type="match status" value="1"/>
</dbReference>
<dbReference type="EMBL" id="JARYMX010000007">
    <property type="protein sequence ID" value="KAJ9542726.1"/>
    <property type="molecule type" value="Genomic_DNA"/>
</dbReference>
<dbReference type="Pfam" id="PF03372">
    <property type="entry name" value="Exo_endo_phos"/>
    <property type="match status" value="1"/>
</dbReference>
<gene>
    <name evidence="3" type="ORF">OSB04_029232</name>
</gene>
<name>A0AA38SU54_9ASTR</name>
<feature type="domain" description="Endonuclease/exonuclease/phosphatase" evidence="1">
    <location>
        <begin position="4"/>
        <end position="145"/>
    </location>
</feature>
<evidence type="ECO:0000259" key="1">
    <source>
        <dbReference type="Pfam" id="PF03372"/>
    </source>
</evidence>
<dbReference type="InterPro" id="IPR026960">
    <property type="entry name" value="RVT-Znf"/>
</dbReference>
<dbReference type="AlphaFoldDB" id="A0AA38SU54"/>
<evidence type="ECO:0000259" key="2">
    <source>
        <dbReference type="Pfam" id="PF13966"/>
    </source>
</evidence>
<dbReference type="GO" id="GO:0003824">
    <property type="term" value="F:catalytic activity"/>
    <property type="evidence" value="ECO:0007669"/>
    <property type="project" value="InterPro"/>
</dbReference>
<feature type="domain" description="Reverse transcriptase zinc-binding" evidence="2">
    <location>
        <begin position="825"/>
        <end position="890"/>
    </location>
</feature>
<accession>A0AA38SU54</accession>
<evidence type="ECO:0000313" key="4">
    <source>
        <dbReference type="Proteomes" id="UP001172457"/>
    </source>
</evidence>
<sequence>MNFLSFNSCGLKAKGKLENICSTVRKENCCLLALQETKSEGFDETFIRQIWGKGNFDFVFGGSCGSSGGTLLVWDTDFFLKEKILGGEHFCGAVGYRKGCDKKLGVINVYGPQLSIDKMSLWLALKEIILSLDCIWIIAGDFNVVRYKEERAGIDFGPKPFRVFDRWLSEDGFADLVETSWNSSPVTGFPDWVLFTKLRILKQDIRRWAKEESEKRCRTKESLIQSLTDWDLKAESGDLATDNKERRESILFELSQVVHKENLDLRQKSRIRWALEGDENSKFFHASVNQRWRNRNLKGLICDGVWTTDPKKIMETAHSHFALRFKEPNSERPSLVSPLFKRVSATDASYLDSPFSYDEIEMAVKSCDDSKAPGPDGLNFKFIKRFWPTLKDTFVDAIMHFCKTGHLGRGSNSSFLALVPKRNDPLELSDFRPISLIGCFYKIISKLLASRLAKFADDALFLGKWSRKNVKCLTMLLHCFYDVSGLKLNISKCNLLGIGVEHEDVKALARELNCHPAELPFIYLGLPVGSNMKKISSWDSIINRFNKKLANWKAATLSIGGRLTLVKSVLSSLPLYYASIFKIPENVLQTLEGKRRRFLWGIKDGVHKQSWISWNKVVASKVDGGLGVTSIKARNLALLAKWYWRFISENGSLWKEVIVEIHGESGGFNSTSRLVGNGIWSSIIKNCKKLKDYDLDLFSSFHKSVTNGSCASFWHEPFAGIGDRLSNLFPRLYALESNKSAPFSDRWMLVNGIWRGNWDWRSDLRGRSLTEFNEMLNILSKAKFQKLGSDRWLWNWDHKGFFTVSKLSFLIQRYFTFQSAAVGLKSPWLSSIPLKVNVFLWRLFNNALPLKMVMVNRGVPLASTACVFCDSREEDLQHCFFLCPRVETVWRKIWSWWGITIPRPTALEFLKFDVFTDRKNDFSIAALKATCVVALWHIWAWRNKIFHAEDSQALRIKLEDPFASIQKMSGFWLANRCRKISIDVDSWVASPLAALQTCIL</sequence>
<dbReference type="Proteomes" id="UP001172457">
    <property type="component" value="Chromosome 7"/>
</dbReference>